<gene>
    <name evidence="2" type="ORF">UFOVP1247_281</name>
    <name evidence="1" type="ORF">UFOVP970_321</name>
</gene>
<name>A0A6J5PUX7_9CAUD</name>
<protein>
    <submittedName>
        <fullName evidence="1">Uncharacterized protein</fullName>
    </submittedName>
</protein>
<organism evidence="1">
    <name type="scientific">uncultured Caudovirales phage</name>
    <dbReference type="NCBI Taxonomy" id="2100421"/>
    <lineage>
        <taxon>Viruses</taxon>
        <taxon>Duplodnaviria</taxon>
        <taxon>Heunggongvirae</taxon>
        <taxon>Uroviricota</taxon>
        <taxon>Caudoviricetes</taxon>
        <taxon>Peduoviridae</taxon>
        <taxon>Maltschvirus</taxon>
        <taxon>Maltschvirus maltsch</taxon>
    </lineage>
</organism>
<dbReference type="EMBL" id="LR797195">
    <property type="protein sequence ID" value="CAB4193910.1"/>
    <property type="molecule type" value="Genomic_DNA"/>
</dbReference>
<reference evidence="1" key="1">
    <citation type="submission" date="2020-05" db="EMBL/GenBank/DDBJ databases">
        <authorList>
            <person name="Chiriac C."/>
            <person name="Salcher M."/>
            <person name="Ghai R."/>
            <person name="Kavagutti S V."/>
        </authorList>
    </citation>
    <scope>NUCLEOTIDE SEQUENCE</scope>
</reference>
<evidence type="ECO:0000313" key="2">
    <source>
        <dbReference type="EMBL" id="CAB4193910.1"/>
    </source>
</evidence>
<proteinExistence type="predicted"/>
<accession>A0A6J5PUX7</accession>
<sequence length="163" mass="18565">MEAKLIKTGNEYLLKDLKGEVLAITSGSKEGRMLSLKNCQAIERCYDLGELADEVLKKHNWETFPSAIKVFKEGFQKALEILGDKKFSEEDIIDCWETAHQAGRFEEKGIAETNWQTAINYAQSLQQTEWDVEIDDSGISIFDSRGRFIPKLDTDGCLILKRK</sequence>
<dbReference type="EMBL" id="LR796916">
    <property type="protein sequence ID" value="CAB4175689.1"/>
    <property type="molecule type" value="Genomic_DNA"/>
</dbReference>
<evidence type="ECO:0000313" key="1">
    <source>
        <dbReference type="EMBL" id="CAB4175689.1"/>
    </source>
</evidence>